<feature type="transmembrane region" description="Helical" evidence="13">
    <location>
        <begin position="349"/>
        <end position="367"/>
    </location>
</feature>
<feature type="transmembrane region" description="Helical" evidence="13">
    <location>
        <begin position="318"/>
        <end position="337"/>
    </location>
</feature>
<keyword evidence="7" id="KW-0630">Potassium</keyword>
<dbReference type="Gene3D" id="3.40.50.720">
    <property type="entry name" value="NAD(P)-binding Rossmann-like Domain"/>
    <property type="match status" value="2"/>
</dbReference>
<evidence type="ECO:0000259" key="17">
    <source>
        <dbReference type="Pfam" id="PF22614"/>
    </source>
</evidence>
<reference evidence="18 19" key="1">
    <citation type="journal article" date="2013" name="Nat. Genet.">
        <title>The genome of the hydatid tapeworm Echinococcus granulosus.</title>
        <authorList>
            <person name="Zheng H."/>
            <person name="Zhang W."/>
            <person name="Zhang L."/>
            <person name="Zhang Z."/>
            <person name="Li J."/>
            <person name="Lu G."/>
            <person name="Zhu Y."/>
            <person name="Wang Y."/>
            <person name="Huang Y."/>
            <person name="Liu J."/>
            <person name="Kang H."/>
            <person name="Chen J."/>
            <person name="Wang L."/>
            <person name="Chen A."/>
            <person name="Yu S."/>
            <person name="Gao Z."/>
            <person name="Jin L."/>
            <person name="Gu W."/>
            <person name="Wang Z."/>
            <person name="Zhao L."/>
            <person name="Shi B."/>
            <person name="Wen H."/>
            <person name="Lin R."/>
            <person name="Jones M.K."/>
            <person name="Brejova B."/>
            <person name="Vinar T."/>
            <person name="Zhao G."/>
            <person name="McManus D.P."/>
            <person name="Chen Z."/>
            <person name="Zhou Y."/>
            <person name="Wang S."/>
        </authorList>
    </citation>
    <scope>NUCLEOTIDE SEQUENCE [LARGE SCALE GENOMIC DNA]</scope>
</reference>
<evidence type="ECO:0000313" key="18">
    <source>
        <dbReference type="EMBL" id="EUB61393.1"/>
    </source>
</evidence>
<evidence type="ECO:0000256" key="13">
    <source>
        <dbReference type="SAM" id="Phobius"/>
    </source>
</evidence>
<feature type="transmembrane region" description="Helical" evidence="13">
    <location>
        <begin position="277"/>
        <end position="306"/>
    </location>
</feature>
<evidence type="ECO:0000256" key="7">
    <source>
        <dbReference type="ARBA" id="ARBA00022958"/>
    </source>
</evidence>
<dbReference type="CTD" id="36339398"/>
<dbReference type="Proteomes" id="UP000019149">
    <property type="component" value="Unassembled WGS sequence"/>
</dbReference>
<accession>W6UJZ4</accession>
<organism evidence="18 19">
    <name type="scientific">Echinococcus granulosus</name>
    <name type="common">Hydatid tapeworm</name>
    <dbReference type="NCBI Taxonomy" id="6210"/>
    <lineage>
        <taxon>Eukaryota</taxon>
        <taxon>Metazoa</taxon>
        <taxon>Spiralia</taxon>
        <taxon>Lophotrochozoa</taxon>
        <taxon>Platyhelminthes</taxon>
        <taxon>Cestoda</taxon>
        <taxon>Eucestoda</taxon>
        <taxon>Cyclophyllidea</taxon>
        <taxon>Taeniidae</taxon>
        <taxon>Echinococcus</taxon>
        <taxon>Echinococcus granulosus group</taxon>
    </lineage>
</organism>
<comment type="subcellular location">
    <subcellularLocation>
        <location evidence="1">Membrane</location>
        <topology evidence="1">Multi-pass membrane protein</topology>
    </subcellularLocation>
</comment>
<sequence length="1707" mass="192586">MTTEEVATEPSLVITLMTSQAPGPHWIHDCPESKLKWWFPLALTAAIYAVNILYILGKYLLKRLRPEPTPHCTAYPNIFRGIDHNSFDDDDQELDFMEEEPFARSQAFWVDDNQWSDLDDLRTPHTSTIVATTLAVPSEQTVNDEEEEDESFPGRRIKQSEKGIGGEKVKDNGVALQLSNSVNVKTVEEVLQKKNVRHLLRQNRCLGGQNGQLTLKIRIYCEKMTSVSYPTGRFMLVVYVLLCTMSWIIYIIGTIFLYNIETQPDVIKALEGRPPLIVQGLCLTSGLSILNWSDLAIHTYFLIYFILRLGAAVDRNMFFFKITSLVDVLTICGSYVAAFQPRYHLDLGFLRALNVFNFGEVLSYMGILSSNHVIETVDVFFIMFAMWMVGSGLIHLFPCIITWIAFLPLFAQIIHLGDFWEEDHKALQWNYLDCCYFLLVTMSTVGFGDFYPVTMLGRLYICVFIPVAMGIFAVFVPEIFRKVSARGAPSDSYQALAGHQHVVVCGHFNNISLSAVLRGFFHIEHASRHSLVNMVILRVSPIDLAMRAILTKYNAWVKYYQGTPADPQDLARICFRSSQGALVLAKPNSNRSVDEDGGNIMQAISLKAHSERIRVLVQLHHFKNKCLLYNFPRWTCRTKDMVICMDELKLGLMSLNCIAPGFSTIILNLLNGHRIKNVGKQTQKEKWRREYEYGVSMEIYDVSLSYEFHNLCVQELTLFAYEKWNIVICALCRTEPDKPSVIINPAGYKDLKVNTLTTKAIVIATNSTVVSRMRNYCTKCRGHETDRLCQCPTRLQFYIQAAGLKKDECSNILLDRESSVQIRASMDVTPLLSTYCSTQSLQLLRQLSASVIVLTVSCHCENRHIVSFLMSFKLQVSVGSKLLCNKTLVRNTKERERAISDDESEFQVPEYGEVLSDPLLIETEDTAQGQVSRSASGDLSPSECDLLPEQATVAAGKLKHSKVEGFSRFTIGPIPTSASPRSGVLTQGCSRQQSLLLNLADYIPLPHKPYVPKYVDSTGCFHWIPDMPIERIKLTPAEAIKYQFRDHYLLCMVEPLADQSLNLRSFVFPLRFHWMEVRDIVILGNTSAIKAEEWTSIKNIPNVFLVQGNPCSLNDLNAVRLKHCTACTILGEAIRESEEDHCLRDKNTLFCAMTIRSLIEQSPRYIHMATELHYEQNAHHFSSAESHKLDFKLPIRFQEAFARGIIFSNTLLYSSISSLYFSGSVFQFLRVLLFGIAVEELESASLLRNGLQRGQRNASQKATGVRVALLNMCEIPFGTLFTRPGKRVLRYKDVFIHALMCWRILCLGIYRLDRRGFRVVITNPPKVLKMCTDDQVFCFIPSESTVLQEDAGSVVSTPTMDSSLFFSRTPGATYAGMSAIELARQSANACLHFAVRVVLWVNMESNSMIDMSLDEIIKLNRRAKKASGSKPSVKARSLAVKRAGLIRSSLVKPMKSRRVTAARAIFQRARRTAAIAARVAADAAALVSPANTVAQSNRRIGAAGPAAARNNRAISRNLAVRQRIMAVNRQIFQRQRRSRGVPGALSRLGVRPQRHVQRQQRLQRSDTIQRLSRNNNSSNTFGIGSQRSFRQNSSLNVIGRQRRVTRVDTQRFGIRRRGGGQIVGAQTNMSAMSSTRYQQYLQQARALIRAQAERVNATAGGFNTRDNYNRYSRTNSMYVDVPVRSGGGDFNGNRFGGRNGMRGRFRG</sequence>
<dbReference type="Pfam" id="PF22614">
    <property type="entry name" value="Slo-like_RCK"/>
    <property type="match status" value="2"/>
</dbReference>
<dbReference type="PANTHER" id="PTHR10027">
    <property type="entry name" value="CALCIUM-ACTIVATED POTASSIUM CHANNEL ALPHA CHAIN"/>
    <property type="match status" value="1"/>
</dbReference>
<gene>
    <name evidence="18" type="ORF">EGR_03683</name>
</gene>
<keyword evidence="9" id="KW-0406">Ion transport</keyword>
<feature type="domain" description="Ca2+-activated K+ channel Slowpoke-like C-terminal" evidence="16">
    <location>
        <begin position="1227"/>
        <end position="1340"/>
    </location>
</feature>
<evidence type="ECO:0000256" key="4">
    <source>
        <dbReference type="ARBA" id="ARBA00022692"/>
    </source>
</evidence>
<keyword evidence="2" id="KW-0813">Transport</keyword>
<feature type="domain" description="Calcium-activated potassium channel BK alpha subunit" evidence="14">
    <location>
        <begin position="640"/>
        <end position="730"/>
    </location>
</feature>
<feature type="domain" description="RCK N-terminal" evidence="17">
    <location>
        <begin position="1044"/>
        <end position="1164"/>
    </location>
</feature>
<keyword evidence="6" id="KW-0851">Voltage-gated channel</keyword>
<keyword evidence="11 18" id="KW-0407">Ion channel</keyword>
<evidence type="ECO:0000259" key="14">
    <source>
        <dbReference type="Pfam" id="PF03493"/>
    </source>
</evidence>
<dbReference type="OrthoDB" id="10035564at2759"/>
<dbReference type="Pfam" id="PF07885">
    <property type="entry name" value="Ion_trans_2"/>
    <property type="match status" value="1"/>
</dbReference>
<dbReference type="Gene3D" id="1.20.120.350">
    <property type="entry name" value="Voltage-gated potassium channels. Chain C"/>
    <property type="match status" value="1"/>
</dbReference>
<comment type="caution">
    <text evidence="18">The sequence shown here is derived from an EMBL/GenBank/DDBJ whole genome shotgun (WGS) entry which is preliminary data.</text>
</comment>
<keyword evidence="10 13" id="KW-0472">Membrane</keyword>
<protein>
    <submittedName>
        <fullName evidence="18">Calcium-activated potassium channel subunit alpha-1</fullName>
    </submittedName>
</protein>
<feature type="transmembrane region" description="Helical" evidence="13">
    <location>
        <begin position="37"/>
        <end position="56"/>
    </location>
</feature>
<dbReference type="EMBL" id="APAU02000020">
    <property type="protein sequence ID" value="EUB61393.1"/>
    <property type="molecule type" value="Genomic_DNA"/>
</dbReference>
<dbReference type="InterPro" id="IPR047871">
    <property type="entry name" value="K_chnl_Slo-like"/>
</dbReference>
<evidence type="ECO:0000256" key="2">
    <source>
        <dbReference type="ARBA" id="ARBA00022448"/>
    </source>
</evidence>
<dbReference type="GO" id="GO:0034702">
    <property type="term" value="C:monoatomic ion channel complex"/>
    <property type="evidence" value="ECO:0007669"/>
    <property type="project" value="UniProtKB-KW"/>
</dbReference>
<evidence type="ECO:0000259" key="15">
    <source>
        <dbReference type="Pfam" id="PF07885"/>
    </source>
</evidence>
<keyword evidence="19" id="KW-1185">Reference proteome</keyword>
<dbReference type="Pfam" id="PF21014">
    <property type="entry name" value="Slowpoke_C"/>
    <property type="match status" value="1"/>
</dbReference>
<evidence type="ECO:0000313" key="19">
    <source>
        <dbReference type="Proteomes" id="UP000019149"/>
    </source>
</evidence>
<dbReference type="GeneID" id="36339398"/>
<dbReference type="SUPFAM" id="SSF81324">
    <property type="entry name" value="Voltage-gated potassium channels"/>
    <property type="match status" value="1"/>
</dbReference>
<evidence type="ECO:0000259" key="16">
    <source>
        <dbReference type="Pfam" id="PF21014"/>
    </source>
</evidence>
<dbReference type="RefSeq" id="XP_024352589.1">
    <property type="nucleotide sequence ID" value="XM_024492932.1"/>
</dbReference>
<dbReference type="InterPro" id="IPR013099">
    <property type="entry name" value="K_chnl_dom"/>
</dbReference>
<dbReference type="InterPro" id="IPR003929">
    <property type="entry name" value="K_chnl_BK_asu"/>
</dbReference>
<feature type="domain" description="RCK N-terminal" evidence="17">
    <location>
        <begin position="499"/>
        <end position="617"/>
    </location>
</feature>
<keyword evidence="5" id="KW-0631">Potassium channel</keyword>
<feature type="transmembrane region" description="Helical" evidence="13">
    <location>
        <begin position="426"/>
        <end position="447"/>
    </location>
</feature>
<dbReference type="PANTHER" id="PTHR10027:SF33">
    <property type="entry name" value="CALCIUM-ACTIVATED POTASSIUM CHANNEL SUBUNIT ALPHA-1-RELATED"/>
    <property type="match status" value="1"/>
</dbReference>
<dbReference type="OMA" id="WRREYEY"/>
<feature type="transmembrane region" description="Helical" evidence="13">
    <location>
        <begin position="379"/>
        <end position="406"/>
    </location>
</feature>
<evidence type="ECO:0000256" key="12">
    <source>
        <dbReference type="ARBA" id="ARBA00034430"/>
    </source>
</evidence>
<feature type="transmembrane region" description="Helical" evidence="13">
    <location>
        <begin position="459"/>
        <end position="480"/>
    </location>
</feature>
<dbReference type="InterPro" id="IPR003148">
    <property type="entry name" value="RCK_N"/>
</dbReference>
<dbReference type="InterPro" id="IPR027359">
    <property type="entry name" value="Volt_channel_dom_sf"/>
</dbReference>
<keyword evidence="3" id="KW-0633">Potassium transport</keyword>
<evidence type="ECO:0000256" key="11">
    <source>
        <dbReference type="ARBA" id="ARBA00023303"/>
    </source>
</evidence>
<evidence type="ECO:0000256" key="9">
    <source>
        <dbReference type="ARBA" id="ARBA00023065"/>
    </source>
</evidence>
<evidence type="ECO:0000256" key="3">
    <source>
        <dbReference type="ARBA" id="ARBA00022538"/>
    </source>
</evidence>
<dbReference type="KEGG" id="egl:EGR_03683"/>
<keyword evidence="4 13" id="KW-0812">Transmembrane</keyword>
<feature type="domain" description="Potassium channel" evidence="15">
    <location>
        <begin position="410"/>
        <end position="483"/>
    </location>
</feature>
<comment type="catalytic activity">
    <reaction evidence="12">
        <text>K(+)(in) = K(+)(out)</text>
        <dbReference type="Rhea" id="RHEA:29463"/>
        <dbReference type="ChEBI" id="CHEBI:29103"/>
    </reaction>
</comment>
<dbReference type="GO" id="GO:0060072">
    <property type="term" value="F:large conductance calcium-activated potassium channel activity"/>
    <property type="evidence" value="ECO:0007669"/>
    <property type="project" value="TreeGrafter"/>
</dbReference>
<evidence type="ECO:0000256" key="5">
    <source>
        <dbReference type="ARBA" id="ARBA00022826"/>
    </source>
</evidence>
<dbReference type="Gene3D" id="1.10.287.70">
    <property type="match status" value="1"/>
</dbReference>
<keyword evidence="8 13" id="KW-1133">Transmembrane helix</keyword>
<evidence type="ECO:0000256" key="10">
    <source>
        <dbReference type="ARBA" id="ARBA00023136"/>
    </source>
</evidence>
<evidence type="ECO:0000256" key="6">
    <source>
        <dbReference type="ARBA" id="ARBA00022882"/>
    </source>
</evidence>
<name>W6UJZ4_ECHGR</name>
<dbReference type="InterPro" id="IPR048735">
    <property type="entry name" value="Slowpoke-like_C"/>
</dbReference>
<evidence type="ECO:0000256" key="1">
    <source>
        <dbReference type="ARBA" id="ARBA00004141"/>
    </source>
</evidence>
<dbReference type="Pfam" id="PF03493">
    <property type="entry name" value="BK_channel_a"/>
    <property type="match status" value="1"/>
</dbReference>
<evidence type="ECO:0000256" key="8">
    <source>
        <dbReference type="ARBA" id="ARBA00022989"/>
    </source>
</evidence>
<feature type="transmembrane region" description="Helical" evidence="13">
    <location>
        <begin position="234"/>
        <end position="257"/>
    </location>
</feature>
<proteinExistence type="predicted"/>